<keyword evidence="2 4" id="KW-0012">Acyltransferase</keyword>
<dbReference type="PROSITE" id="PS51186">
    <property type="entry name" value="GNAT"/>
    <property type="match status" value="1"/>
</dbReference>
<evidence type="ECO:0000256" key="2">
    <source>
        <dbReference type="ARBA" id="ARBA00023315"/>
    </source>
</evidence>
<proteinExistence type="predicted"/>
<gene>
    <name evidence="4" type="primary">ysnE</name>
    <name evidence="4" type="ORF">RS81_01226</name>
</gene>
<comment type="caution">
    <text evidence="4">The sequence shown here is derived from an EMBL/GenBank/DDBJ whole genome shotgun (WGS) entry which is preliminary data.</text>
</comment>
<dbReference type="Pfam" id="PF00583">
    <property type="entry name" value="Acetyltransf_1"/>
    <property type="match status" value="1"/>
</dbReference>
<dbReference type="PATRIC" id="fig|92835.4.peg.1243"/>
<dbReference type="EMBL" id="JYIZ01000042">
    <property type="protein sequence ID" value="KJL42068.1"/>
    <property type="molecule type" value="Genomic_DNA"/>
</dbReference>
<dbReference type="EC" id="2.3.1.-" evidence="4"/>
<dbReference type="OrthoDB" id="9803233at2"/>
<dbReference type="SUPFAM" id="SSF55729">
    <property type="entry name" value="Acyl-CoA N-acyltransferases (Nat)"/>
    <property type="match status" value="1"/>
</dbReference>
<dbReference type="GO" id="GO:0016747">
    <property type="term" value="F:acyltransferase activity, transferring groups other than amino-acyl groups"/>
    <property type="evidence" value="ECO:0007669"/>
    <property type="project" value="InterPro"/>
</dbReference>
<feature type="domain" description="N-acetyltransferase" evidence="3">
    <location>
        <begin position="5"/>
        <end position="154"/>
    </location>
</feature>
<reference evidence="4 5" key="1">
    <citation type="submission" date="2015-02" db="EMBL/GenBank/DDBJ databases">
        <title>Draft genome sequences of ten Microbacterium spp. with emphasis on heavy metal contaminated environments.</title>
        <authorList>
            <person name="Corretto E."/>
        </authorList>
    </citation>
    <scope>NUCLEOTIDE SEQUENCE [LARGE SCALE GENOMIC DNA]</scope>
    <source>
        <strain evidence="4 5">DSM 12510</strain>
    </source>
</reference>
<keyword evidence="1 4" id="KW-0808">Transferase</keyword>
<organism evidence="4 5">
    <name type="scientific">Microbacterium terrae</name>
    <dbReference type="NCBI Taxonomy" id="69369"/>
    <lineage>
        <taxon>Bacteria</taxon>
        <taxon>Bacillati</taxon>
        <taxon>Actinomycetota</taxon>
        <taxon>Actinomycetes</taxon>
        <taxon>Micrococcales</taxon>
        <taxon>Microbacteriaceae</taxon>
        <taxon>Microbacterium</taxon>
    </lineage>
</organism>
<evidence type="ECO:0000259" key="3">
    <source>
        <dbReference type="PROSITE" id="PS51186"/>
    </source>
</evidence>
<dbReference type="InterPro" id="IPR016181">
    <property type="entry name" value="Acyl_CoA_acyltransferase"/>
</dbReference>
<dbReference type="RefSeq" id="WP_045275225.1">
    <property type="nucleotide sequence ID" value="NZ_BAAAUP010000004.1"/>
</dbReference>
<dbReference type="PANTHER" id="PTHR43877:SF5">
    <property type="entry name" value="BLL8307 PROTEIN"/>
    <property type="match status" value="1"/>
</dbReference>
<accession>A0A0M2H6U2</accession>
<evidence type="ECO:0000313" key="4">
    <source>
        <dbReference type="EMBL" id="KJL42068.1"/>
    </source>
</evidence>
<protein>
    <submittedName>
        <fullName evidence="4">N-acetyltransferase YsnE</fullName>
        <ecNumber evidence="4">2.3.1.-</ecNumber>
    </submittedName>
</protein>
<keyword evidence="5" id="KW-1185">Reference proteome</keyword>
<dbReference type="Proteomes" id="UP000033956">
    <property type="component" value="Unassembled WGS sequence"/>
</dbReference>
<dbReference type="Gene3D" id="3.40.630.30">
    <property type="match status" value="1"/>
</dbReference>
<dbReference type="InterPro" id="IPR050832">
    <property type="entry name" value="Bact_Acetyltransf"/>
</dbReference>
<sequence length="161" mass="17606">MTLEIRVDDLSGADTQRMIARHLDGMHALSPAESCHALDIDGLRDPSVTFWSAWSDGELAGIAALKRLDADRGEIKSMRVDDAFLGRGVGRRLLERIIDEAVAAGLESLWLETGSTAEFLPARTLYERAGFTPCGPFADYREDPLSVFMTLTLRNAPAAGR</sequence>
<dbReference type="PANTHER" id="PTHR43877">
    <property type="entry name" value="AMINOALKYLPHOSPHONATE N-ACETYLTRANSFERASE-RELATED-RELATED"/>
    <property type="match status" value="1"/>
</dbReference>
<dbReference type="CDD" id="cd04301">
    <property type="entry name" value="NAT_SF"/>
    <property type="match status" value="1"/>
</dbReference>
<evidence type="ECO:0000256" key="1">
    <source>
        <dbReference type="ARBA" id="ARBA00022679"/>
    </source>
</evidence>
<dbReference type="AlphaFoldDB" id="A0A0M2H6U2"/>
<evidence type="ECO:0000313" key="5">
    <source>
        <dbReference type="Proteomes" id="UP000033956"/>
    </source>
</evidence>
<name>A0A0M2H6U2_9MICO</name>
<dbReference type="InterPro" id="IPR000182">
    <property type="entry name" value="GNAT_dom"/>
</dbReference>
<dbReference type="STRING" id="92835.RS81_01226"/>